<dbReference type="InterPro" id="IPR027417">
    <property type="entry name" value="P-loop_NTPase"/>
</dbReference>
<dbReference type="Proteomes" id="UP000035481">
    <property type="component" value="Unassembled WGS sequence"/>
</dbReference>
<dbReference type="STRING" id="1440762.Y882_02440"/>
<dbReference type="Pfam" id="PF06564">
    <property type="entry name" value="CBP_BcsQ"/>
    <property type="match status" value="1"/>
</dbReference>
<dbReference type="InterPro" id="IPR050678">
    <property type="entry name" value="DNA_Partitioning_ATPase"/>
</dbReference>
<evidence type="ECO:0000313" key="1">
    <source>
        <dbReference type="EMBL" id="KLD65595.1"/>
    </source>
</evidence>
<organism evidence="1 2">
    <name type="scientific">Dyella japonica DSM 16301</name>
    <dbReference type="NCBI Taxonomy" id="1440762"/>
    <lineage>
        <taxon>Bacteria</taxon>
        <taxon>Pseudomonadati</taxon>
        <taxon>Pseudomonadota</taxon>
        <taxon>Gammaproteobacteria</taxon>
        <taxon>Lysobacterales</taxon>
        <taxon>Rhodanobacteraceae</taxon>
        <taxon>Dyella</taxon>
    </lineage>
</organism>
<dbReference type="PANTHER" id="PTHR13696">
    <property type="entry name" value="P-LOOP CONTAINING NUCLEOSIDE TRIPHOSPHATE HYDROLASE"/>
    <property type="match status" value="1"/>
</dbReference>
<dbReference type="EMBL" id="JPLA01000005">
    <property type="protein sequence ID" value="KLD65595.1"/>
    <property type="molecule type" value="Genomic_DNA"/>
</dbReference>
<gene>
    <name evidence="1" type="ORF">Y882_02440</name>
</gene>
<dbReference type="PANTHER" id="PTHR13696:SF52">
    <property type="entry name" value="PARA FAMILY PROTEIN CT_582"/>
    <property type="match status" value="1"/>
</dbReference>
<proteinExistence type="predicted"/>
<dbReference type="InterPro" id="IPR017746">
    <property type="entry name" value="Cellulose_synthase_operon_BcsQ"/>
</dbReference>
<dbReference type="NCBIfam" id="TIGR03371">
    <property type="entry name" value="cellulose_yhjQ"/>
    <property type="match status" value="1"/>
</dbReference>
<dbReference type="OrthoDB" id="5288747at2"/>
<name>A0A0G9H6X3_9GAMM</name>
<accession>A0A0G9H6X3</accession>
<dbReference type="PATRIC" id="fig|1440762.4.peg.3094"/>
<dbReference type="RefSeq" id="WP_046970280.1">
    <property type="nucleotide sequence ID" value="NZ_JPLA01000005.1"/>
</dbReference>
<dbReference type="SUPFAM" id="SSF52540">
    <property type="entry name" value="P-loop containing nucleoside triphosphate hydrolases"/>
    <property type="match status" value="1"/>
</dbReference>
<comment type="caution">
    <text evidence="1">The sequence shown here is derived from an EMBL/GenBank/DDBJ whole genome shotgun (WGS) entry which is preliminary data.</text>
</comment>
<dbReference type="Gene3D" id="3.40.50.300">
    <property type="entry name" value="P-loop containing nucleotide triphosphate hydrolases"/>
    <property type="match status" value="1"/>
</dbReference>
<dbReference type="AlphaFoldDB" id="A0A0G9H6X3"/>
<reference evidence="1 2" key="1">
    <citation type="journal article" date="2015" name="Antonie Van Leeuwenhoek">
        <title>A phylogenomic and molecular marker based taxonomic framework for the order Xanthomonadales: proposal to transfer the families Algiphilaceae and Solimonadaceae to the order Nevskiales ord. nov. and to create a new family within the order Xanthomonadales, the family Rhodanobacteraceae fam. nov., containing the genus Rhodanobacter and its closest relatives.</title>
        <authorList>
            <person name="Naushad S."/>
            <person name="Adeolu M."/>
            <person name="Wong S."/>
            <person name="Sohail M."/>
            <person name="Schellhorn H.E."/>
            <person name="Gupta R.S."/>
        </authorList>
    </citation>
    <scope>NUCLEOTIDE SEQUENCE [LARGE SCALE GENOMIC DNA]</scope>
    <source>
        <strain evidence="1 2">DSM 16301</strain>
    </source>
</reference>
<protein>
    <submittedName>
        <fullName evidence="1">Cellulose biosynthesis protein</fullName>
    </submittedName>
</protein>
<evidence type="ECO:0000313" key="2">
    <source>
        <dbReference type="Proteomes" id="UP000035481"/>
    </source>
</evidence>
<sequence length="264" mass="27734">MKTIAIIASVGGAGRTMLTATLAGLLAERRHAVLAVECDPRNVLTFHCGLRTPARQGLHSQVLFGNDDWSDAAVQTDDGVLWLPWGGARDDGAAASSAAMSAALHQQSMWLRDLLARVDLPGHGVSLIDTPTWPSVYAAQAMAAADLVMVVVPPAPLACATLPRLRAELKALGKETLYVANAVSPASQLHTDILALLRDSLGTALSTYRVHADSGIPEALARNESFVHSAPHSQAAHDMQGLATWLSSWIRRAYQPGAAAGGSA</sequence>